<dbReference type="AlphaFoldDB" id="I6CP05"/>
<feature type="transmembrane region" description="Helical" evidence="3">
    <location>
        <begin position="190"/>
        <end position="216"/>
    </location>
</feature>
<evidence type="ECO:0000313" key="5">
    <source>
        <dbReference type="Proteomes" id="UP000005407"/>
    </source>
</evidence>
<name>I6CP05_SHIFL</name>
<dbReference type="EMBL" id="AKMY01000049">
    <property type="protein sequence ID" value="EIQ21247.1"/>
    <property type="molecule type" value="Genomic_DNA"/>
</dbReference>
<protein>
    <submittedName>
        <fullName evidence="4">Multidrug resistance MdtC domain protein</fullName>
    </submittedName>
</protein>
<evidence type="ECO:0000256" key="3">
    <source>
        <dbReference type="SAM" id="Phobius"/>
    </source>
</evidence>
<feature type="transmembrane region" description="Helical" evidence="3">
    <location>
        <begin position="99"/>
        <end position="122"/>
    </location>
</feature>
<keyword evidence="1 3" id="KW-0812">Transmembrane</keyword>
<dbReference type="PRINTS" id="PR00702">
    <property type="entry name" value="ACRIFLAVINRP"/>
</dbReference>
<feature type="transmembrane region" description="Helical" evidence="3">
    <location>
        <begin position="61"/>
        <end position="79"/>
    </location>
</feature>
<dbReference type="PANTHER" id="PTHR32063">
    <property type="match status" value="1"/>
</dbReference>
<evidence type="ECO:0000256" key="1">
    <source>
        <dbReference type="ARBA" id="ARBA00022692"/>
    </source>
</evidence>
<gene>
    <name evidence="4" type="ORF">SFK315_2398</name>
</gene>
<proteinExistence type="predicted"/>
<keyword evidence="2 3" id="KW-1133">Transmembrane helix</keyword>
<dbReference type="Proteomes" id="UP000005407">
    <property type="component" value="Unassembled WGS sequence"/>
</dbReference>
<dbReference type="Pfam" id="PF00873">
    <property type="entry name" value="ACR_tran"/>
    <property type="match status" value="1"/>
</dbReference>
<keyword evidence="3" id="KW-0472">Membrane</keyword>
<accession>I6CP05</accession>
<reference evidence="4 5" key="1">
    <citation type="submission" date="2012-03" db="EMBL/GenBank/DDBJ databases">
        <authorList>
            <person name="Rasko D."/>
            <person name="Redman J."/>
            <person name="Daugherty S.C."/>
            <person name="Tallon L."/>
            <person name="Sadzewicz L."/>
            <person name="Jones K."/>
            <person name="Santana-Cruz I."/>
            <person name="Liu X."/>
        </authorList>
    </citation>
    <scope>NUCLEOTIDE SEQUENCE [LARGE SCALE GENOMIC DNA]</scope>
    <source>
        <strain evidence="4 5">K-315</strain>
    </source>
</reference>
<evidence type="ECO:0000256" key="2">
    <source>
        <dbReference type="ARBA" id="ARBA00022989"/>
    </source>
</evidence>
<sequence length="233" mass="24955">MNHQGLSAASTISFNLPTGKSLSDASAAIDRAMTQLGVPSTARGSFAGTAQVFQETMNSQVILIIAAIATVYIVLGILYESYVHPLTILSTLPSAGVGALLALELFNAPFSLIALIGIMLLIGIVKKNAIMMVDFALEAQRHGNLTPQEAIFQACLLRFRPIMMTTLAALFGALPLVLSGGDGSELRQPLGITIVGGLVMSQLLTLYTTPVVYLFFDRLRLRFSRKPKQTVTE</sequence>
<dbReference type="GO" id="GO:0042910">
    <property type="term" value="F:xenobiotic transmembrane transporter activity"/>
    <property type="evidence" value="ECO:0007669"/>
    <property type="project" value="TreeGrafter"/>
</dbReference>
<comment type="caution">
    <text evidence="4">The sequence shown here is derived from an EMBL/GenBank/DDBJ whole genome shotgun (WGS) entry which is preliminary data.</text>
</comment>
<dbReference type="PANTHER" id="PTHR32063:SF34">
    <property type="entry name" value="MULTIDRUG RESISTANCE PROTEIN MDTC"/>
    <property type="match status" value="1"/>
</dbReference>
<feature type="transmembrane region" description="Helical" evidence="3">
    <location>
        <begin position="161"/>
        <end position="178"/>
    </location>
</feature>
<dbReference type="InterPro" id="IPR001036">
    <property type="entry name" value="Acrflvin-R"/>
</dbReference>
<dbReference type="GO" id="GO:0005886">
    <property type="term" value="C:plasma membrane"/>
    <property type="evidence" value="ECO:0007669"/>
    <property type="project" value="TreeGrafter"/>
</dbReference>
<evidence type="ECO:0000313" key="4">
    <source>
        <dbReference type="EMBL" id="EIQ21247.1"/>
    </source>
</evidence>
<dbReference type="PATRIC" id="fig|766150.3.peg.2332"/>
<dbReference type="Gene3D" id="1.20.1640.10">
    <property type="entry name" value="Multidrug efflux transporter AcrB transmembrane domain"/>
    <property type="match status" value="1"/>
</dbReference>
<dbReference type="SUPFAM" id="SSF82866">
    <property type="entry name" value="Multidrug efflux transporter AcrB transmembrane domain"/>
    <property type="match status" value="1"/>
</dbReference>
<organism evidence="4 5">
    <name type="scientific">Shigella flexneri K-315</name>
    <dbReference type="NCBI Taxonomy" id="766150"/>
    <lineage>
        <taxon>Bacteria</taxon>
        <taxon>Pseudomonadati</taxon>
        <taxon>Pseudomonadota</taxon>
        <taxon>Gammaproteobacteria</taxon>
        <taxon>Enterobacterales</taxon>
        <taxon>Enterobacteriaceae</taxon>
        <taxon>Shigella</taxon>
    </lineage>
</organism>
<dbReference type="Gene3D" id="3.30.70.1440">
    <property type="entry name" value="Multidrug efflux transporter AcrB pore domain"/>
    <property type="match status" value="1"/>
</dbReference>